<accession>A0A9W4J018</accession>
<gene>
    <name evidence="1" type="ORF">PSALAMII_LOCUS4056</name>
</gene>
<dbReference type="Proteomes" id="UP001152649">
    <property type="component" value="Unassembled WGS sequence"/>
</dbReference>
<dbReference type="AlphaFoldDB" id="A0A9W4J018"/>
<reference evidence="1" key="1">
    <citation type="submission" date="2021-07" db="EMBL/GenBank/DDBJ databases">
        <authorList>
            <person name="Branca A.L. A."/>
        </authorList>
    </citation>
    <scope>NUCLEOTIDE SEQUENCE</scope>
</reference>
<dbReference type="EMBL" id="CAJVPG010000155">
    <property type="protein sequence ID" value="CAG8364052.1"/>
    <property type="molecule type" value="Genomic_DNA"/>
</dbReference>
<protein>
    <submittedName>
        <fullName evidence="1">Uncharacterized protein</fullName>
    </submittedName>
</protein>
<organism evidence="1 2">
    <name type="scientific">Penicillium salamii</name>
    <dbReference type="NCBI Taxonomy" id="1612424"/>
    <lineage>
        <taxon>Eukaryota</taxon>
        <taxon>Fungi</taxon>
        <taxon>Dikarya</taxon>
        <taxon>Ascomycota</taxon>
        <taxon>Pezizomycotina</taxon>
        <taxon>Eurotiomycetes</taxon>
        <taxon>Eurotiomycetidae</taxon>
        <taxon>Eurotiales</taxon>
        <taxon>Aspergillaceae</taxon>
        <taxon>Penicillium</taxon>
    </lineage>
</organism>
<sequence length="379" mass="44129">MDSTTHPLPLFTMSTQKPSVDCIKAYQTISPLAHIFLTTRFDHEPSHLHHQNHYVEFIAQSLIMAISNQKSITRITKPNTTPKKQWTEALKEKLVQYADYQQPVCVQFTNRLKSHHNAILQEALYCTQCKNICTTVYQMRTDIEEGVYVATQYPPYFADKAAPIEEISPFDTTPDQSRNQTFWSNITPSQQRRYFQMVDAIIRNTEIETGQAAGELMVLYAHYQMDTHIRLHAMRTQSVLNICRDKEDVIGLRHWQWEVYMPDAMEITETEPIKTMESPEDLEHEWGVGWVTDPTNSLDQQYEVWKAGESEREQCVKEVRSRWDQILEERREQRERTAIFSFRGVPFRTIKYDSPSEPPLSEEEIMAIAGAFGPVASEE</sequence>
<keyword evidence="2" id="KW-1185">Reference proteome</keyword>
<proteinExistence type="predicted"/>
<name>A0A9W4J018_9EURO</name>
<dbReference type="OrthoDB" id="294295at2759"/>
<evidence type="ECO:0000313" key="1">
    <source>
        <dbReference type="EMBL" id="CAG8364052.1"/>
    </source>
</evidence>
<evidence type="ECO:0000313" key="2">
    <source>
        <dbReference type="Proteomes" id="UP001152649"/>
    </source>
</evidence>
<comment type="caution">
    <text evidence="1">The sequence shown here is derived from an EMBL/GenBank/DDBJ whole genome shotgun (WGS) entry which is preliminary data.</text>
</comment>